<sequence length="433" mass="45749">MIKFAIPFLLANLLQALYGAADLLIVGWFSDSAGLSAVATGSQILQTLTCTIVGLATGGTVLIGRFLGMGREEDIKQTIGTMLTLFAILAAALTALLLVFARPVVSLMQAPPEAFDQTVQYTFLCGCGVFFIFGYNAISAVLRGMGDSKNPLLFVAIACVCNILGDLILVGGLHLGAAGAAIATTGSQGISMVLAVIFLKRRGFLFDFRLKSFGIRRDKAAALLKLGLPIALQESLVMLSFLFITAIVNHMGVAASAAIGVTEKINLFTLLPPTAFSSAIAAMVAQNMGAGETGRSRRCLRIGILFSLVFGVACFVWLQLSPQSAMGIFTTDQAVVAAGSQYLRAFSIDCILVCFMFCLNGFFNGCGHSAFSMANNLLSTFLVRVPVAWLFSRIAGATLFEIGLAAPLASAVSIVIAFVYLRTGKWKKLGHSS</sequence>
<comment type="function">
    <text evidence="1">Multidrug efflux pump.</text>
</comment>
<keyword evidence="15" id="KW-1185">Reference proteome</keyword>
<dbReference type="Proteomes" id="UP000003340">
    <property type="component" value="Unassembled WGS sequence"/>
</dbReference>
<evidence type="ECO:0000256" key="2">
    <source>
        <dbReference type="ARBA" id="ARBA00004651"/>
    </source>
</evidence>
<evidence type="ECO:0000256" key="10">
    <source>
        <dbReference type="ARBA" id="ARBA00023065"/>
    </source>
</evidence>
<evidence type="ECO:0000256" key="8">
    <source>
        <dbReference type="ARBA" id="ARBA00022692"/>
    </source>
</evidence>
<dbReference type="GO" id="GO:0042910">
    <property type="term" value="F:xenobiotic transmembrane transporter activity"/>
    <property type="evidence" value="ECO:0007669"/>
    <property type="project" value="InterPro"/>
</dbReference>
<comment type="subcellular location">
    <subcellularLocation>
        <location evidence="2">Cell membrane</location>
        <topology evidence="2">Multi-pass membrane protein</topology>
    </subcellularLocation>
</comment>
<dbReference type="PIRSF" id="PIRSF006603">
    <property type="entry name" value="DinF"/>
    <property type="match status" value="1"/>
</dbReference>
<dbReference type="GO" id="GO:0005886">
    <property type="term" value="C:plasma membrane"/>
    <property type="evidence" value="ECO:0007669"/>
    <property type="project" value="UniProtKB-SubCell"/>
</dbReference>
<dbReference type="PANTHER" id="PTHR43298">
    <property type="entry name" value="MULTIDRUG RESISTANCE PROTEIN NORM-RELATED"/>
    <property type="match status" value="1"/>
</dbReference>
<feature type="transmembrane region" description="Helical" evidence="13">
    <location>
        <begin position="402"/>
        <end position="421"/>
    </location>
</feature>
<feature type="transmembrane region" description="Helical" evidence="13">
    <location>
        <begin position="79"/>
        <end position="101"/>
    </location>
</feature>
<feature type="transmembrane region" description="Helical" evidence="13">
    <location>
        <begin position="177"/>
        <end position="199"/>
    </location>
</feature>
<keyword evidence="11 13" id="KW-0472">Membrane</keyword>
<dbReference type="InterPro" id="IPR002528">
    <property type="entry name" value="MATE_fam"/>
</dbReference>
<evidence type="ECO:0000256" key="12">
    <source>
        <dbReference type="ARBA" id="ARBA00031636"/>
    </source>
</evidence>
<evidence type="ECO:0000256" key="3">
    <source>
        <dbReference type="ARBA" id="ARBA00010199"/>
    </source>
</evidence>
<dbReference type="AlphaFoldDB" id="C0EID7"/>
<dbReference type="InterPro" id="IPR050222">
    <property type="entry name" value="MATE_MdtK"/>
</dbReference>
<evidence type="ECO:0000256" key="4">
    <source>
        <dbReference type="ARBA" id="ARBA00020268"/>
    </source>
</evidence>
<keyword evidence="9 13" id="KW-1133">Transmembrane helix</keyword>
<evidence type="ECO:0000256" key="7">
    <source>
        <dbReference type="ARBA" id="ARBA00022475"/>
    </source>
</evidence>
<keyword evidence="7" id="KW-1003">Cell membrane</keyword>
<keyword evidence="6" id="KW-0050">Antiport</keyword>
<keyword evidence="10" id="KW-0406">Ion transport</keyword>
<feature type="transmembrane region" description="Helical" evidence="13">
    <location>
        <begin position="152"/>
        <end position="171"/>
    </location>
</feature>
<accession>C0EID7</accession>
<reference evidence="14 15" key="1">
    <citation type="submission" date="2009-01" db="EMBL/GenBank/DDBJ databases">
        <authorList>
            <person name="Fulton L."/>
            <person name="Clifton S."/>
            <person name="Fulton B."/>
            <person name="Xu J."/>
            <person name="Minx P."/>
            <person name="Pepin K.H."/>
            <person name="Johnson M."/>
            <person name="Bhonagiri V."/>
            <person name="Nash W.E."/>
            <person name="Mardis E.R."/>
            <person name="Wilson R.K."/>
        </authorList>
    </citation>
    <scope>NUCLEOTIDE SEQUENCE [LARGE SCALE GENOMIC DNA]</scope>
    <source>
        <strain evidence="14 15">DSM 5476</strain>
    </source>
</reference>
<dbReference type="GO" id="GO:0015297">
    <property type="term" value="F:antiporter activity"/>
    <property type="evidence" value="ECO:0007669"/>
    <property type="project" value="UniProtKB-KW"/>
</dbReference>
<reference evidence="14 15" key="2">
    <citation type="submission" date="2009-02" db="EMBL/GenBank/DDBJ databases">
        <title>Draft genome sequence of Clostridium methylpentosum (DSM 5476).</title>
        <authorList>
            <person name="Sudarsanam P."/>
            <person name="Ley R."/>
            <person name="Guruge J."/>
            <person name="Turnbaugh P.J."/>
            <person name="Mahowald M."/>
            <person name="Liep D."/>
            <person name="Gordon J."/>
        </authorList>
    </citation>
    <scope>NUCLEOTIDE SEQUENCE [LARGE SCALE GENOMIC DNA]</scope>
    <source>
        <strain evidence="14 15">DSM 5476</strain>
    </source>
</reference>
<feature type="transmembrane region" description="Helical" evidence="13">
    <location>
        <begin position="299"/>
        <end position="320"/>
    </location>
</feature>
<evidence type="ECO:0000256" key="13">
    <source>
        <dbReference type="SAM" id="Phobius"/>
    </source>
</evidence>
<feature type="transmembrane region" description="Helical" evidence="13">
    <location>
        <begin position="342"/>
        <end position="363"/>
    </location>
</feature>
<gene>
    <name evidence="14" type="ORF">CLOSTMETH_03632</name>
</gene>
<protein>
    <recommendedName>
        <fullName evidence="4">Probable multidrug resistance protein NorM</fullName>
    </recommendedName>
    <alternativeName>
        <fullName evidence="12">Multidrug-efflux transporter</fullName>
    </alternativeName>
</protein>
<keyword evidence="5" id="KW-0813">Transport</keyword>
<proteinExistence type="inferred from homology"/>
<dbReference type="PANTHER" id="PTHR43298:SF2">
    <property type="entry name" value="FMN_FAD EXPORTER YEEO-RELATED"/>
    <property type="match status" value="1"/>
</dbReference>
<name>C0EID7_9FIRM</name>
<dbReference type="EMBL" id="ACEC01000126">
    <property type="protein sequence ID" value="EEG28733.1"/>
    <property type="molecule type" value="Genomic_DNA"/>
</dbReference>
<comment type="caution">
    <text evidence="14">The sequence shown here is derived from an EMBL/GenBank/DDBJ whole genome shotgun (WGS) entry which is preliminary data.</text>
</comment>
<evidence type="ECO:0000256" key="6">
    <source>
        <dbReference type="ARBA" id="ARBA00022449"/>
    </source>
</evidence>
<evidence type="ECO:0000256" key="9">
    <source>
        <dbReference type="ARBA" id="ARBA00022989"/>
    </source>
</evidence>
<dbReference type="InterPro" id="IPR048279">
    <property type="entry name" value="MdtK-like"/>
</dbReference>
<feature type="transmembrane region" description="Helical" evidence="13">
    <location>
        <begin position="375"/>
        <end position="396"/>
    </location>
</feature>
<feature type="transmembrane region" description="Helical" evidence="13">
    <location>
        <begin position="267"/>
        <end position="287"/>
    </location>
</feature>
<dbReference type="STRING" id="537013.CLOSTMETH_03632"/>
<dbReference type="GO" id="GO:0006811">
    <property type="term" value="P:monoatomic ion transport"/>
    <property type="evidence" value="ECO:0007669"/>
    <property type="project" value="UniProtKB-KW"/>
</dbReference>
<evidence type="ECO:0000256" key="1">
    <source>
        <dbReference type="ARBA" id="ARBA00003408"/>
    </source>
</evidence>
<comment type="similarity">
    <text evidence="3">Belongs to the multi antimicrobial extrusion (MATE) (TC 2.A.66.1) family.</text>
</comment>
<organism evidence="14 15">
    <name type="scientific">[Clostridium] methylpentosum DSM 5476</name>
    <dbReference type="NCBI Taxonomy" id="537013"/>
    <lineage>
        <taxon>Bacteria</taxon>
        <taxon>Bacillati</taxon>
        <taxon>Bacillota</taxon>
        <taxon>Clostridia</taxon>
        <taxon>Eubacteriales</taxon>
        <taxon>Oscillospiraceae</taxon>
        <taxon>Oscillospiraceae incertae sedis</taxon>
    </lineage>
</organism>
<evidence type="ECO:0000256" key="11">
    <source>
        <dbReference type="ARBA" id="ARBA00023136"/>
    </source>
</evidence>
<dbReference type="HOGENOM" id="CLU_012893_5_0_9"/>
<dbReference type="CDD" id="cd13138">
    <property type="entry name" value="MATE_yoeA_like"/>
    <property type="match status" value="1"/>
</dbReference>
<feature type="transmembrane region" description="Helical" evidence="13">
    <location>
        <begin position="220"/>
        <end position="247"/>
    </location>
</feature>
<evidence type="ECO:0000313" key="14">
    <source>
        <dbReference type="EMBL" id="EEG28733.1"/>
    </source>
</evidence>
<dbReference type="NCBIfam" id="TIGR00797">
    <property type="entry name" value="matE"/>
    <property type="match status" value="1"/>
</dbReference>
<evidence type="ECO:0000313" key="15">
    <source>
        <dbReference type="Proteomes" id="UP000003340"/>
    </source>
</evidence>
<keyword evidence="8 13" id="KW-0812">Transmembrane</keyword>
<feature type="transmembrane region" description="Helical" evidence="13">
    <location>
        <begin position="43"/>
        <end position="67"/>
    </location>
</feature>
<dbReference type="Pfam" id="PF01554">
    <property type="entry name" value="MatE"/>
    <property type="match status" value="2"/>
</dbReference>
<dbReference type="eggNOG" id="COG0534">
    <property type="taxonomic scope" value="Bacteria"/>
</dbReference>
<evidence type="ECO:0000256" key="5">
    <source>
        <dbReference type="ARBA" id="ARBA00022448"/>
    </source>
</evidence>
<feature type="transmembrane region" description="Helical" evidence="13">
    <location>
        <begin position="121"/>
        <end position="140"/>
    </location>
</feature>